<evidence type="ECO:0000313" key="3">
    <source>
        <dbReference type="Proteomes" id="UP000646827"/>
    </source>
</evidence>
<dbReference type="Proteomes" id="UP000646827">
    <property type="component" value="Unassembled WGS sequence"/>
</dbReference>
<dbReference type="OrthoDB" id="2247855at2759"/>
<feature type="domain" description="F-box" evidence="1">
    <location>
        <begin position="103"/>
        <end position="150"/>
    </location>
</feature>
<dbReference type="PROSITE" id="PS50181">
    <property type="entry name" value="FBOX"/>
    <property type="match status" value="1"/>
</dbReference>
<dbReference type="Gene3D" id="3.80.10.10">
    <property type="entry name" value="Ribonuclease Inhibitor"/>
    <property type="match status" value="2"/>
</dbReference>
<sequence length="614" mass="69097">MFNNTLSLLDVRAWTYGMTIQIDKGLKDAQNMIALAPTAAAGCYCIIIDLRAGSLHTLRSHHTEAIQVYQAGIKALSGEQYNPARNTLQEKCKEAKKKLNVRVDFVTKLPYEVLHQILNYIEMKEMIQLLDISKGWRSRLSGSFKPWTEICLSSHENEEGSPPKPILSKLHHVSQHVEEIVLYSSKKYESEMLLTVIMSSSFKSINILEIHGYQMNQHYQLLGGISKIKDTLRHLSIEVDSKCPSLPTGVILSMCPDLETLHCVQNKATLDIHGLIPHPSRAFDSLTDLELRFSDMELSKLESLLSCCPKLRKLVVGSCPYSYAPIVCKICPGLRALIVNYDGIMPPEGDSIFSIENPNEPAGLRYLCMFPQQSDNTLDPIIDVLHNCAPVLETWNLAVFEDDIMTSNWNDISLITFPKLQYINVHTTRNFNPILSSILSGCSSLQDLLLSGSGFDHDIFHAMSELPSLQRLELSYAKGVNLEAMVFMFRTLEERQHPLYSLELDNCSFTLTDAALQAIAGISSLRSFGLMNVSIKDRNTFNRFACKLLEKSNNTHMRVIILCNVDAVYDDSIQYLCGIPSLQAVNLYELSNVTSTGLDYIRTHKALTLYENPY</sequence>
<protein>
    <recommendedName>
        <fullName evidence="1">F-box domain-containing protein</fullName>
    </recommendedName>
</protein>
<evidence type="ECO:0000259" key="1">
    <source>
        <dbReference type="PROSITE" id="PS50181"/>
    </source>
</evidence>
<dbReference type="Pfam" id="PF00646">
    <property type="entry name" value="F-box"/>
    <property type="match status" value="1"/>
</dbReference>
<keyword evidence="3" id="KW-1185">Reference proteome</keyword>
<dbReference type="SUPFAM" id="SSF81383">
    <property type="entry name" value="F-box domain"/>
    <property type="match status" value="1"/>
</dbReference>
<dbReference type="SUPFAM" id="SSF52047">
    <property type="entry name" value="RNI-like"/>
    <property type="match status" value="2"/>
</dbReference>
<evidence type="ECO:0000313" key="2">
    <source>
        <dbReference type="EMBL" id="KAG2224623.1"/>
    </source>
</evidence>
<dbReference type="EMBL" id="JAEPRB010000040">
    <property type="protein sequence ID" value="KAG2224623.1"/>
    <property type="molecule type" value="Genomic_DNA"/>
</dbReference>
<dbReference type="PANTHER" id="PTHR31639:SF162">
    <property type="entry name" value="OS09G0454300 PROTEIN"/>
    <property type="match status" value="1"/>
</dbReference>
<dbReference type="PANTHER" id="PTHR31639">
    <property type="entry name" value="F-BOX PROTEIN-LIKE"/>
    <property type="match status" value="1"/>
</dbReference>
<organism evidence="2 3">
    <name type="scientific">Circinella minor</name>
    <dbReference type="NCBI Taxonomy" id="1195481"/>
    <lineage>
        <taxon>Eukaryota</taxon>
        <taxon>Fungi</taxon>
        <taxon>Fungi incertae sedis</taxon>
        <taxon>Mucoromycota</taxon>
        <taxon>Mucoromycotina</taxon>
        <taxon>Mucoromycetes</taxon>
        <taxon>Mucorales</taxon>
        <taxon>Lichtheimiaceae</taxon>
        <taxon>Circinella</taxon>
    </lineage>
</organism>
<dbReference type="InterPro" id="IPR032675">
    <property type="entry name" value="LRR_dom_sf"/>
</dbReference>
<reference evidence="2 3" key="1">
    <citation type="submission" date="2020-12" db="EMBL/GenBank/DDBJ databases">
        <title>Metabolic potential, ecology and presence of endohyphal bacteria is reflected in genomic diversity of Mucoromycotina.</title>
        <authorList>
            <person name="Muszewska A."/>
            <person name="Okrasinska A."/>
            <person name="Steczkiewicz K."/>
            <person name="Drgas O."/>
            <person name="Orlowska M."/>
            <person name="Perlinska-Lenart U."/>
            <person name="Aleksandrzak-Piekarczyk T."/>
            <person name="Szatraj K."/>
            <person name="Zielenkiewicz U."/>
            <person name="Pilsyk S."/>
            <person name="Malc E."/>
            <person name="Mieczkowski P."/>
            <person name="Kruszewska J.S."/>
            <person name="Biernat P."/>
            <person name="Pawlowska J."/>
        </authorList>
    </citation>
    <scope>NUCLEOTIDE SEQUENCE [LARGE SCALE GENOMIC DNA]</scope>
    <source>
        <strain evidence="2 3">CBS 142.35</strain>
    </source>
</reference>
<comment type="caution">
    <text evidence="2">The sequence shown here is derived from an EMBL/GenBank/DDBJ whole genome shotgun (WGS) entry which is preliminary data.</text>
</comment>
<dbReference type="Gene3D" id="1.20.1280.50">
    <property type="match status" value="1"/>
</dbReference>
<dbReference type="AlphaFoldDB" id="A0A8H7SAT7"/>
<dbReference type="InterPro" id="IPR001810">
    <property type="entry name" value="F-box_dom"/>
</dbReference>
<gene>
    <name evidence="2" type="ORF">INT45_003763</name>
</gene>
<name>A0A8H7SAT7_9FUNG</name>
<dbReference type="InterPro" id="IPR036047">
    <property type="entry name" value="F-box-like_dom_sf"/>
</dbReference>
<accession>A0A8H7SAT7</accession>
<proteinExistence type="predicted"/>